<dbReference type="GO" id="GO:0005886">
    <property type="term" value="C:plasma membrane"/>
    <property type="evidence" value="ECO:0007669"/>
    <property type="project" value="UniProtKB-SubCell"/>
</dbReference>
<dbReference type="SMART" id="SM01381">
    <property type="entry name" value="7TM_GPCR_Srsx"/>
    <property type="match status" value="1"/>
</dbReference>
<dbReference type="Pfam" id="PF00001">
    <property type="entry name" value="7tm_1"/>
    <property type="match status" value="1"/>
</dbReference>
<evidence type="ECO:0000259" key="12">
    <source>
        <dbReference type="PROSITE" id="PS50262"/>
    </source>
</evidence>
<dbReference type="PROSITE" id="PS00237">
    <property type="entry name" value="G_PROTEIN_RECEP_F1_1"/>
    <property type="match status" value="1"/>
</dbReference>
<keyword evidence="4 10" id="KW-0812">Transmembrane</keyword>
<dbReference type="PROSITE" id="PS50262">
    <property type="entry name" value="G_PROTEIN_RECEP_F1_2"/>
    <property type="match status" value="1"/>
</dbReference>
<evidence type="ECO:0000313" key="13">
    <source>
        <dbReference type="EMBL" id="OXA57034.1"/>
    </source>
</evidence>
<evidence type="ECO:0000256" key="3">
    <source>
        <dbReference type="ARBA" id="ARBA00022475"/>
    </source>
</evidence>
<dbReference type="AlphaFoldDB" id="A0A226EJ45"/>
<comment type="caution">
    <text evidence="13">The sequence shown here is derived from an EMBL/GenBank/DDBJ whole genome shotgun (WGS) entry which is preliminary data.</text>
</comment>
<evidence type="ECO:0000256" key="11">
    <source>
        <dbReference type="SAM" id="Phobius"/>
    </source>
</evidence>
<feature type="domain" description="G-protein coupled receptors family 1 profile" evidence="12">
    <location>
        <begin position="97"/>
        <end position="395"/>
    </location>
</feature>
<feature type="transmembrane region" description="Helical" evidence="11">
    <location>
        <begin position="256"/>
        <end position="278"/>
    </location>
</feature>
<dbReference type="OMA" id="WIVRQTQ"/>
<evidence type="ECO:0000256" key="10">
    <source>
        <dbReference type="RuleBase" id="RU000688"/>
    </source>
</evidence>
<comment type="subcellular location">
    <subcellularLocation>
        <location evidence="1">Cell membrane</location>
        <topology evidence="1">Multi-pass membrane protein</topology>
    </subcellularLocation>
</comment>
<protein>
    <submittedName>
        <fullName evidence="13">G-protein coupled receptor moody</fullName>
    </submittedName>
</protein>
<keyword evidence="14" id="KW-1185">Reference proteome</keyword>
<keyword evidence="9 10" id="KW-0807">Transducer</keyword>
<evidence type="ECO:0000256" key="2">
    <source>
        <dbReference type="ARBA" id="ARBA00010663"/>
    </source>
</evidence>
<dbReference type="InterPro" id="IPR000276">
    <property type="entry name" value="GPCR_Rhodpsn"/>
</dbReference>
<dbReference type="GO" id="GO:0004930">
    <property type="term" value="F:G protein-coupled receptor activity"/>
    <property type="evidence" value="ECO:0007669"/>
    <property type="project" value="UniProtKB-KW"/>
</dbReference>
<organism evidence="13 14">
    <name type="scientific">Folsomia candida</name>
    <name type="common">Springtail</name>
    <dbReference type="NCBI Taxonomy" id="158441"/>
    <lineage>
        <taxon>Eukaryota</taxon>
        <taxon>Metazoa</taxon>
        <taxon>Ecdysozoa</taxon>
        <taxon>Arthropoda</taxon>
        <taxon>Hexapoda</taxon>
        <taxon>Collembola</taxon>
        <taxon>Entomobryomorpha</taxon>
        <taxon>Isotomoidea</taxon>
        <taxon>Isotomidae</taxon>
        <taxon>Proisotominae</taxon>
        <taxon>Folsomia</taxon>
    </lineage>
</organism>
<dbReference type="Gene3D" id="1.20.1070.10">
    <property type="entry name" value="Rhodopsin 7-helix transmembrane proteins"/>
    <property type="match status" value="1"/>
</dbReference>
<feature type="transmembrane region" description="Helical" evidence="11">
    <location>
        <begin position="166"/>
        <end position="186"/>
    </location>
</feature>
<feature type="transmembrane region" description="Helical" evidence="11">
    <location>
        <begin position="207"/>
        <end position="230"/>
    </location>
</feature>
<accession>A0A226EJ45</accession>
<gene>
    <name evidence="13" type="ORF">Fcan01_08162</name>
</gene>
<evidence type="ECO:0000256" key="4">
    <source>
        <dbReference type="ARBA" id="ARBA00022692"/>
    </source>
</evidence>
<keyword evidence="6 10" id="KW-0297">G-protein coupled receptor</keyword>
<dbReference type="EMBL" id="LNIX01000003">
    <property type="protein sequence ID" value="OXA57034.1"/>
    <property type="molecule type" value="Genomic_DNA"/>
</dbReference>
<dbReference type="OrthoDB" id="10044919at2759"/>
<evidence type="ECO:0000313" key="14">
    <source>
        <dbReference type="Proteomes" id="UP000198287"/>
    </source>
</evidence>
<evidence type="ECO:0000256" key="9">
    <source>
        <dbReference type="ARBA" id="ARBA00023224"/>
    </source>
</evidence>
<dbReference type="PANTHER" id="PTHR24228">
    <property type="entry name" value="B2 BRADYKININ RECEPTOR/ANGIOTENSIN II RECEPTOR"/>
    <property type="match status" value="1"/>
</dbReference>
<feature type="transmembrane region" description="Helical" evidence="11">
    <location>
        <begin position="118"/>
        <end position="142"/>
    </location>
</feature>
<proteinExistence type="inferred from homology"/>
<keyword evidence="7 11" id="KW-0472">Membrane</keyword>
<dbReference type="PRINTS" id="PR00237">
    <property type="entry name" value="GPCRRHODOPSN"/>
</dbReference>
<evidence type="ECO:0000256" key="5">
    <source>
        <dbReference type="ARBA" id="ARBA00022989"/>
    </source>
</evidence>
<dbReference type="CDD" id="cd15210">
    <property type="entry name" value="7tmA_GPR84-like"/>
    <property type="match status" value="1"/>
</dbReference>
<evidence type="ECO:0000256" key="7">
    <source>
        <dbReference type="ARBA" id="ARBA00023136"/>
    </source>
</evidence>
<feature type="transmembrane region" description="Helical" evidence="11">
    <location>
        <begin position="82"/>
        <end position="106"/>
    </location>
</feature>
<reference evidence="13 14" key="1">
    <citation type="submission" date="2015-12" db="EMBL/GenBank/DDBJ databases">
        <title>The genome of Folsomia candida.</title>
        <authorList>
            <person name="Faddeeva A."/>
            <person name="Derks M.F."/>
            <person name="Anvar Y."/>
            <person name="Smit S."/>
            <person name="Van Straalen N."/>
            <person name="Roelofs D."/>
        </authorList>
    </citation>
    <scope>NUCLEOTIDE SEQUENCE [LARGE SCALE GENOMIC DNA]</scope>
    <source>
        <strain evidence="13 14">VU population</strain>
        <tissue evidence="13">Whole body</tissue>
    </source>
</reference>
<evidence type="ECO:0000256" key="1">
    <source>
        <dbReference type="ARBA" id="ARBA00004651"/>
    </source>
</evidence>
<feature type="transmembrane region" description="Helical" evidence="11">
    <location>
        <begin position="375"/>
        <end position="398"/>
    </location>
</feature>
<dbReference type="SUPFAM" id="SSF81321">
    <property type="entry name" value="Family A G protein-coupled receptor-like"/>
    <property type="match status" value="1"/>
</dbReference>
<evidence type="ECO:0000256" key="6">
    <source>
        <dbReference type="ARBA" id="ARBA00023040"/>
    </source>
</evidence>
<evidence type="ECO:0000256" key="8">
    <source>
        <dbReference type="ARBA" id="ARBA00023170"/>
    </source>
</evidence>
<comment type="similarity">
    <text evidence="2 10">Belongs to the G-protein coupled receptor 1 family.</text>
</comment>
<name>A0A226EJ45_FOLCA</name>
<sequence length="428" mass="47777">METLVRGGGGSVGRIDISGVGGGDGEISDSNYSDQPLEPVIGLSLSLFAGTILDNGTNESTFGVSVNDDDLFPEYPVELTTMTAIICVLFLLLGIPGNLITIIALARCKKVRNATAYFIINLSACDLMFCCFNLPLAASMFWHRKWIHGDMLCGLFPFFRYGNNPFLTQPFSLMAVSVFTVLAITINRYVMIGHPRVYPRFYRTRNLAGMIFFIWMGAFGALFPTLLGAWGKFMLDREIGSCSIMPDESQRSPKEFLFIVAFLLPCCAIIICYARIFLIVRKATVNSRPVEPTTSILSTNHHHHQPLQESETLAPDQAIMRRGSARPSMAIIHQRGKMTAKDRKLLWMILVIFGSFVICYLPITCLKAIKNKSPGLNVFGLLLIYLTTCMNPCIYVVMSSEYRQAYKSLILCRKDWNLSSRTSNSNKT</sequence>
<dbReference type="InterPro" id="IPR017452">
    <property type="entry name" value="GPCR_Rhodpsn_7TM"/>
</dbReference>
<keyword evidence="3" id="KW-1003">Cell membrane</keyword>
<dbReference type="PANTHER" id="PTHR24228:SF74">
    <property type="entry name" value="G-PROTEIN COUPLED RECEPTORS FAMILY 1 PROFILE DOMAIN-CONTAINING PROTEIN"/>
    <property type="match status" value="1"/>
</dbReference>
<dbReference type="Proteomes" id="UP000198287">
    <property type="component" value="Unassembled WGS sequence"/>
</dbReference>
<feature type="transmembrane region" description="Helical" evidence="11">
    <location>
        <begin position="345"/>
        <end position="363"/>
    </location>
</feature>
<keyword evidence="5 11" id="KW-1133">Transmembrane helix</keyword>
<keyword evidence="8 10" id="KW-0675">Receptor</keyword>